<proteinExistence type="inferred from homology"/>
<keyword evidence="5" id="KW-1185">Reference proteome</keyword>
<reference evidence="4 5" key="1">
    <citation type="submission" date="2015-11" db="EMBL/GenBank/DDBJ databases">
        <title>Genomic analysis of 38 Legionella species identifies large and diverse effector repertoires.</title>
        <authorList>
            <person name="Burstein D."/>
            <person name="Amaro F."/>
            <person name="Zusman T."/>
            <person name="Lifshitz Z."/>
            <person name="Cohen O."/>
            <person name="Gilbert J.A."/>
            <person name="Pupko T."/>
            <person name="Shuman H.A."/>
            <person name="Segal G."/>
        </authorList>
    </citation>
    <scope>NUCLEOTIDE SEQUENCE [LARGE SCALE GENOMIC DNA]</scope>
    <source>
        <strain evidence="4 5">WIGA</strain>
    </source>
</reference>
<dbReference type="PANTHER" id="PTHR11527">
    <property type="entry name" value="HEAT-SHOCK PROTEIN 20 FAMILY MEMBER"/>
    <property type="match status" value="1"/>
</dbReference>
<accession>A0A0W0RRM3</accession>
<comment type="similarity">
    <text evidence="1 2">Belongs to the small heat shock protein (HSP20) family.</text>
</comment>
<name>A0A0W0RRM3_LEGBO</name>
<protein>
    <submittedName>
        <fullName evidence="4">Heat shock protein</fullName>
    </submittedName>
</protein>
<dbReference type="InterPro" id="IPR031107">
    <property type="entry name" value="Small_HSP"/>
</dbReference>
<evidence type="ECO:0000256" key="2">
    <source>
        <dbReference type="RuleBase" id="RU003616"/>
    </source>
</evidence>
<dbReference type="RefSeq" id="WP_058459958.1">
    <property type="nucleotide sequence ID" value="NZ_CAAAIY010000021.1"/>
</dbReference>
<dbReference type="STRING" id="447.Lboz_2363"/>
<dbReference type="SUPFAM" id="SSF49764">
    <property type="entry name" value="HSP20-like chaperones"/>
    <property type="match status" value="1"/>
</dbReference>
<dbReference type="EMBL" id="LNXU01000019">
    <property type="protein sequence ID" value="KTC73717.1"/>
    <property type="molecule type" value="Genomic_DNA"/>
</dbReference>
<evidence type="ECO:0000259" key="3">
    <source>
        <dbReference type="PROSITE" id="PS01031"/>
    </source>
</evidence>
<dbReference type="InterPro" id="IPR008978">
    <property type="entry name" value="HSP20-like_chaperone"/>
</dbReference>
<dbReference type="CDD" id="cd06464">
    <property type="entry name" value="ACD_sHsps-like"/>
    <property type="match status" value="1"/>
</dbReference>
<dbReference type="Gene3D" id="2.60.40.790">
    <property type="match status" value="1"/>
</dbReference>
<keyword evidence="4" id="KW-0346">Stress response</keyword>
<organism evidence="4 5">
    <name type="scientific">Legionella bozemanae</name>
    <name type="common">Fluoribacter bozemanae</name>
    <dbReference type="NCBI Taxonomy" id="447"/>
    <lineage>
        <taxon>Bacteria</taxon>
        <taxon>Pseudomonadati</taxon>
        <taxon>Pseudomonadota</taxon>
        <taxon>Gammaproteobacteria</taxon>
        <taxon>Legionellales</taxon>
        <taxon>Legionellaceae</taxon>
        <taxon>Legionella</taxon>
    </lineage>
</organism>
<evidence type="ECO:0000313" key="5">
    <source>
        <dbReference type="Proteomes" id="UP000054695"/>
    </source>
</evidence>
<dbReference type="AlphaFoldDB" id="A0A0W0RRM3"/>
<evidence type="ECO:0000256" key="1">
    <source>
        <dbReference type="PROSITE-ProRule" id="PRU00285"/>
    </source>
</evidence>
<sequence>MNTLLKWKKGNPFSIEHPHNPFLSLQQEVDKAFHDFYDMFASNKNLSQFESLNLMPSMDVVEDKDHFIIQMEMPGMDEKDINVSFSGNVLTITGEKSTSKKNENKKYIFREIGYGKYERSISLPSTVDIDKAKATFKKGMLWIDLPKKAEAKGKARDIKIEHMK</sequence>
<gene>
    <name evidence="4" type="ORF">Lboz_2363</name>
</gene>
<dbReference type="Proteomes" id="UP000054695">
    <property type="component" value="Unassembled WGS sequence"/>
</dbReference>
<dbReference type="Pfam" id="PF00011">
    <property type="entry name" value="HSP20"/>
    <property type="match status" value="1"/>
</dbReference>
<dbReference type="PATRIC" id="fig|447.4.peg.2504"/>
<dbReference type="PROSITE" id="PS01031">
    <property type="entry name" value="SHSP"/>
    <property type="match status" value="1"/>
</dbReference>
<feature type="domain" description="SHSP" evidence="3">
    <location>
        <begin position="49"/>
        <end position="163"/>
    </location>
</feature>
<comment type="caution">
    <text evidence="4">The sequence shown here is derived from an EMBL/GenBank/DDBJ whole genome shotgun (WGS) entry which is preliminary data.</text>
</comment>
<dbReference type="InterPro" id="IPR002068">
    <property type="entry name" value="A-crystallin/Hsp20_dom"/>
</dbReference>
<dbReference type="OrthoDB" id="9792695at2"/>
<evidence type="ECO:0000313" key="4">
    <source>
        <dbReference type="EMBL" id="KTC73717.1"/>
    </source>
</evidence>